<evidence type="ECO:0000313" key="3">
    <source>
        <dbReference type="Proteomes" id="UP001359559"/>
    </source>
</evidence>
<gene>
    <name evidence="2" type="ORF">RJT34_07656</name>
</gene>
<protein>
    <submittedName>
        <fullName evidence="2">Uncharacterized protein</fullName>
    </submittedName>
</protein>
<name>A0AAN9K2U8_CLITE</name>
<comment type="caution">
    <text evidence="2">The sequence shown here is derived from an EMBL/GenBank/DDBJ whole genome shotgun (WGS) entry which is preliminary data.</text>
</comment>
<dbReference type="AlphaFoldDB" id="A0AAN9K2U8"/>
<keyword evidence="1" id="KW-0812">Transmembrane</keyword>
<organism evidence="2 3">
    <name type="scientific">Clitoria ternatea</name>
    <name type="common">Butterfly pea</name>
    <dbReference type="NCBI Taxonomy" id="43366"/>
    <lineage>
        <taxon>Eukaryota</taxon>
        <taxon>Viridiplantae</taxon>
        <taxon>Streptophyta</taxon>
        <taxon>Embryophyta</taxon>
        <taxon>Tracheophyta</taxon>
        <taxon>Spermatophyta</taxon>
        <taxon>Magnoliopsida</taxon>
        <taxon>eudicotyledons</taxon>
        <taxon>Gunneridae</taxon>
        <taxon>Pentapetalae</taxon>
        <taxon>rosids</taxon>
        <taxon>fabids</taxon>
        <taxon>Fabales</taxon>
        <taxon>Fabaceae</taxon>
        <taxon>Papilionoideae</taxon>
        <taxon>50 kb inversion clade</taxon>
        <taxon>NPAAA clade</taxon>
        <taxon>indigoferoid/millettioid clade</taxon>
        <taxon>Phaseoleae</taxon>
        <taxon>Clitoria</taxon>
    </lineage>
</organism>
<evidence type="ECO:0000256" key="1">
    <source>
        <dbReference type="SAM" id="Phobius"/>
    </source>
</evidence>
<keyword evidence="1" id="KW-0472">Membrane</keyword>
<evidence type="ECO:0000313" key="2">
    <source>
        <dbReference type="EMBL" id="KAK7310255.1"/>
    </source>
</evidence>
<dbReference type="EMBL" id="JAYKXN010000002">
    <property type="protein sequence ID" value="KAK7310255.1"/>
    <property type="molecule type" value="Genomic_DNA"/>
</dbReference>
<dbReference type="Proteomes" id="UP001359559">
    <property type="component" value="Unassembled WGS sequence"/>
</dbReference>
<reference evidence="2 3" key="1">
    <citation type="submission" date="2024-01" db="EMBL/GenBank/DDBJ databases">
        <title>The genomes of 5 underutilized Papilionoideae crops provide insights into root nodulation and disease resistance.</title>
        <authorList>
            <person name="Yuan L."/>
        </authorList>
    </citation>
    <scope>NUCLEOTIDE SEQUENCE [LARGE SCALE GENOMIC DNA]</scope>
    <source>
        <strain evidence="2">LY-2023</strain>
        <tissue evidence="2">Leaf</tissue>
    </source>
</reference>
<sequence length="144" mass="16544">MLQVGNSNSWLIGAGKEVFPKETIMAKCIGIKGCRRNWGRADWKMLHVIKVFEEGLTLFKWEGSRFVFWTLLVVVVRVLKGWVMYGGCSNDMVNYWEKGEKKSCEVLNGHKLVALCVALAMNYANKEREMEGGRNNILRVGEWR</sequence>
<keyword evidence="1" id="KW-1133">Transmembrane helix</keyword>
<proteinExistence type="predicted"/>
<feature type="transmembrane region" description="Helical" evidence="1">
    <location>
        <begin position="66"/>
        <end position="86"/>
    </location>
</feature>
<accession>A0AAN9K2U8</accession>
<keyword evidence="3" id="KW-1185">Reference proteome</keyword>